<evidence type="ECO:0000256" key="5">
    <source>
        <dbReference type="SAM" id="MobiDB-lite"/>
    </source>
</evidence>
<dbReference type="GO" id="GO:0005930">
    <property type="term" value="C:axoneme"/>
    <property type="evidence" value="ECO:0007669"/>
    <property type="project" value="TreeGrafter"/>
</dbReference>
<feature type="region of interest" description="Disordered" evidence="5">
    <location>
        <begin position="193"/>
        <end position="224"/>
    </location>
</feature>
<dbReference type="STRING" id="520822.A0A195BJ87"/>
<dbReference type="PANTHER" id="PTHR15654:SF1">
    <property type="entry name" value="COILED-COIL DOMAIN-CONTAINING PROTEIN 96"/>
    <property type="match status" value="1"/>
</dbReference>
<gene>
    <name evidence="7" type="ORF">ALC53_05292</name>
</gene>
<dbReference type="EMBL" id="KQ976464">
    <property type="protein sequence ID" value="KYM84506.1"/>
    <property type="molecule type" value="Genomic_DNA"/>
</dbReference>
<feature type="region of interest" description="Disordered" evidence="5">
    <location>
        <begin position="1"/>
        <end position="28"/>
    </location>
</feature>
<comment type="subcellular location">
    <subcellularLocation>
        <location evidence="1">Cell projection</location>
        <location evidence="1">Cilium</location>
    </subcellularLocation>
</comment>
<feature type="domain" description="CCDC113/CCDC96 coiled-coil" evidence="6">
    <location>
        <begin position="358"/>
        <end position="523"/>
    </location>
</feature>
<name>A0A195BJ87_9HYME</name>
<keyword evidence="8" id="KW-1185">Reference proteome</keyword>
<feature type="compositionally biased region" description="Polar residues" evidence="5">
    <location>
        <begin position="13"/>
        <end position="28"/>
    </location>
</feature>
<feature type="compositionally biased region" description="Acidic residues" evidence="5">
    <location>
        <begin position="210"/>
        <end position="223"/>
    </location>
</feature>
<evidence type="ECO:0000256" key="2">
    <source>
        <dbReference type="ARBA" id="ARBA00023054"/>
    </source>
</evidence>
<protein>
    <submittedName>
        <fullName evidence="7">Coiled-coil domain-containing protein 96</fullName>
    </submittedName>
</protein>
<evidence type="ECO:0000256" key="4">
    <source>
        <dbReference type="SAM" id="Coils"/>
    </source>
</evidence>
<feature type="coiled-coil region" evidence="4">
    <location>
        <begin position="369"/>
        <end position="467"/>
    </location>
</feature>
<organism evidence="7 8">
    <name type="scientific">Atta colombica</name>
    <dbReference type="NCBI Taxonomy" id="520822"/>
    <lineage>
        <taxon>Eukaryota</taxon>
        <taxon>Metazoa</taxon>
        <taxon>Ecdysozoa</taxon>
        <taxon>Arthropoda</taxon>
        <taxon>Hexapoda</taxon>
        <taxon>Insecta</taxon>
        <taxon>Pterygota</taxon>
        <taxon>Neoptera</taxon>
        <taxon>Endopterygota</taxon>
        <taxon>Hymenoptera</taxon>
        <taxon>Apocrita</taxon>
        <taxon>Aculeata</taxon>
        <taxon>Formicoidea</taxon>
        <taxon>Formicidae</taxon>
        <taxon>Myrmicinae</taxon>
        <taxon>Atta</taxon>
    </lineage>
</organism>
<evidence type="ECO:0000256" key="3">
    <source>
        <dbReference type="ARBA" id="ARBA00023273"/>
    </source>
</evidence>
<dbReference type="Pfam" id="PF13870">
    <property type="entry name" value="CCDC113_CCDC96_CC"/>
    <property type="match status" value="1"/>
</dbReference>
<evidence type="ECO:0000256" key="1">
    <source>
        <dbReference type="ARBA" id="ARBA00004138"/>
    </source>
</evidence>
<evidence type="ECO:0000313" key="8">
    <source>
        <dbReference type="Proteomes" id="UP000078540"/>
    </source>
</evidence>
<accession>A0A195BJ87</accession>
<keyword evidence="3" id="KW-0966">Cell projection</keyword>
<dbReference type="GO" id="GO:0060271">
    <property type="term" value="P:cilium assembly"/>
    <property type="evidence" value="ECO:0007669"/>
    <property type="project" value="TreeGrafter"/>
</dbReference>
<dbReference type="Proteomes" id="UP000078540">
    <property type="component" value="Unassembled WGS sequence"/>
</dbReference>
<feature type="compositionally biased region" description="Basic and acidic residues" evidence="5">
    <location>
        <begin position="193"/>
        <end position="209"/>
    </location>
</feature>
<dbReference type="InterPro" id="IPR051885">
    <property type="entry name" value="CC_CF"/>
</dbReference>
<dbReference type="PANTHER" id="PTHR15654">
    <property type="entry name" value="COILED-COIL DOMAIN-CONTAINING PROTEIN 113-RELATED"/>
    <property type="match status" value="1"/>
</dbReference>
<reference evidence="7 8" key="1">
    <citation type="submission" date="2015-09" db="EMBL/GenBank/DDBJ databases">
        <title>Atta colombica WGS genome.</title>
        <authorList>
            <person name="Nygaard S."/>
            <person name="Hu H."/>
            <person name="Boomsma J."/>
            <person name="Zhang G."/>
        </authorList>
    </citation>
    <scope>NUCLEOTIDE SEQUENCE [LARGE SCALE GENOMIC DNA]</scope>
    <source>
        <strain evidence="7">Treedump-2</strain>
        <tissue evidence="7">Whole body</tissue>
    </source>
</reference>
<proteinExistence type="predicted"/>
<sequence>MKSYLARRRMHRTSTPTMSGSSQQFNRRPARNFSSQCNACVSAVKPTRQWQRIREKRSSIFKVDRIRLEAFSRRRRSNRGEFVRLFSSSGSCYSAPFPRSIRCSQLLRSAPGARLLTFIDLNQVSMTEQMTENDADGFVDEDSKERLYLNTVINDENLALENEEYKDEETEEKEEEKEDIYKMDKFFIWDQEPGEREYEKEEYEEQRNLEDEEAEEEEGDAPSEDIATISTAEKPEEEVQQDVVGPDHVLAEIPVEMQEKVTFVDTIKESEQMEQIYRQTLHTYKQYLDYVTERKIWIAVDMESYEDRVQKTNDENARVFGELLDREREVATGLIYGKTGRMLTEKAVNKITRRQVSRREILARNRYEYILLQHRLEDIKIQLQNLETLGEEMTAMDYETLNIAHVNYKDKLDERDRELEKWRNKIAEMVNGIAHYKEKEKCLAEDIEFEERELNEYCEQTAKVREDVNRLHLNLRDLRWAQNEKRLEGGLLMAPPVLRETERKMKLLDVVRNDIEIIKREIHRYGPTNGRKKTNSKALAMSTMTQEKSDRF</sequence>
<feature type="region of interest" description="Disordered" evidence="5">
    <location>
        <begin position="527"/>
        <end position="552"/>
    </location>
</feature>
<dbReference type="GO" id="GO:0036064">
    <property type="term" value="C:ciliary basal body"/>
    <property type="evidence" value="ECO:0007669"/>
    <property type="project" value="TreeGrafter"/>
</dbReference>
<keyword evidence="2 4" id="KW-0175">Coiled coil</keyword>
<dbReference type="InterPro" id="IPR025254">
    <property type="entry name" value="CCDC113/CCDC96_CC"/>
</dbReference>
<dbReference type="AlphaFoldDB" id="A0A195BJ87"/>
<feature type="compositionally biased region" description="Basic residues" evidence="5">
    <location>
        <begin position="1"/>
        <end position="12"/>
    </location>
</feature>
<evidence type="ECO:0000259" key="6">
    <source>
        <dbReference type="Pfam" id="PF13870"/>
    </source>
</evidence>
<evidence type="ECO:0000313" key="7">
    <source>
        <dbReference type="EMBL" id="KYM84506.1"/>
    </source>
</evidence>